<accession>A0A8S5V286</accession>
<protein>
    <submittedName>
        <fullName evidence="1">Uncharacterized protein</fullName>
    </submittedName>
</protein>
<dbReference type="EMBL" id="BK016183">
    <property type="protein sequence ID" value="DAG00833.1"/>
    <property type="molecule type" value="Genomic_DNA"/>
</dbReference>
<evidence type="ECO:0000313" key="1">
    <source>
        <dbReference type="EMBL" id="DAG00833.1"/>
    </source>
</evidence>
<reference evidence="1" key="1">
    <citation type="journal article" date="2021" name="Proc. Natl. Acad. Sci. U.S.A.">
        <title>A Catalog of Tens of Thousands of Viruses from Human Metagenomes Reveals Hidden Associations with Chronic Diseases.</title>
        <authorList>
            <person name="Tisza M.J."/>
            <person name="Buck C.B."/>
        </authorList>
    </citation>
    <scope>NUCLEOTIDE SEQUENCE</scope>
    <source>
        <strain evidence="1">CtncN39</strain>
    </source>
</reference>
<proteinExistence type="predicted"/>
<name>A0A8S5V286_9CAUD</name>
<organism evidence="1">
    <name type="scientific">Myoviridae sp. ctncN39</name>
    <dbReference type="NCBI Taxonomy" id="2825170"/>
    <lineage>
        <taxon>Viruses</taxon>
        <taxon>Duplodnaviria</taxon>
        <taxon>Heunggongvirae</taxon>
        <taxon>Uroviricota</taxon>
        <taxon>Caudoviricetes</taxon>
    </lineage>
</organism>
<sequence>MGEAPHTAGGALGNGKLKLADAVAGNVLKGKKFYAGDKTLKTGTGVLTPNTSSTYVNGAGANDTKVSLSMKATLQSNGSIVISAEAISRDEQGYEGSGAWHRKSSITVQLK</sequence>